<reference evidence="2" key="1">
    <citation type="submission" date="2020-06" db="EMBL/GenBank/DDBJ databases">
        <authorList>
            <consortium name="Plant Systems Biology data submission"/>
        </authorList>
    </citation>
    <scope>NUCLEOTIDE SEQUENCE</scope>
    <source>
        <strain evidence="2">D6</strain>
    </source>
</reference>
<gene>
    <name evidence="2" type="ORF">SEMRO_27_G018000.1</name>
</gene>
<feature type="region of interest" description="Disordered" evidence="1">
    <location>
        <begin position="1"/>
        <end position="24"/>
    </location>
</feature>
<evidence type="ECO:0000313" key="2">
    <source>
        <dbReference type="EMBL" id="CAB9497856.1"/>
    </source>
</evidence>
<feature type="region of interest" description="Disordered" evidence="1">
    <location>
        <begin position="80"/>
        <end position="102"/>
    </location>
</feature>
<organism evidence="2 3">
    <name type="scientific">Seminavis robusta</name>
    <dbReference type="NCBI Taxonomy" id="568900"/>
    <lineage>
        <taxon>Eukaryota</taxon>
        <taxon>Sar</taxon>
        <taxon>Stramenopiles</taxon>
        <taxon>Ochrophyta</taxon>
        <taxon>Bacillariophyta</taxon>
        <taxon>Bacillariophyceae</taxon>
        <taxon>Bacillariophycidae</taxon>
        <taxon>Naviculales</taxon>
        <taxon>Naviculaceae</taxon>
        <taxon>Seminavis</taxon>
    </lineage>
</organism>
<feature type="compositionally biased region" description="Acidic residues" evidence="1">
    <location>
        <begin position="83"/>
        <end position="102"/>
    </location>
</feature>
<comment type="caution">
    <text evidence="2">The sequence shown here is derived from an EMBL/GenBank/DDBJ whole genome shotgun (WGS) entry which is preliminary data.</text>
</comment>
<dbReference type="Proteomes" id="UP001153069">
    <property type="component" value="Unassembled WGS sequence"/>
</dbReference>
<protein>
    <submittedName>
        <fullName evidence="2">Uncharacterized protein</fullName>
    </submittedName>
</protein>
<proteinExistence type="predicted"/>
<name>A0A9N8D9S4_9STRA</name>
<sequence length="102" mass="11384">MKNKPERVAKWKQLKGKPAPDVNPWTDAEEEALVKLKRKIDGDIALDDTAFARRRDHEVDTAKSLIRGLSKEEKEAFLKTIQEDDGDSDDSDGDSDDSDGGN</sequence>
<dbReference type="EMBL" id="CAICTM010000027">
    <property type="protein sequence ID" value="CAB9497856.1"/>
    <property type="molecule type" value="Genomic_DNA"/>
</dbReference>
<evidence type="ECO:0000313" key="3">
    <source>
        <dbReference type="Proteomes" id="UP001153069"/>
    </source>
</evidence>
<keyword evidence="3" id="KW-1185">Reference proteome</keyword>
<accession>A0A9N8D9S4</accession>
<evidence type="ECO:0000256" key="1">
    <source>
        <dbReference type="SAM" id="MobiDB-lite"/>
    </source>
</evidence>
<dbReference type="AlphaFoldDB" id="A0A9N8D9S4"/>